<dbReference type="Gene3D" id="3.30.160.510">
    <property type="entry name" value="Histone-like nucleoid-structuring protein H-NS"/>
    <property type="match status" value="1"/>
</dbReference>
<organism evidence="3 4">
    <name type="scientific">Burkholderia lata (strain ATCC 17760 / DSM 23089 / LMG 22485 / NCIMB 9086 / R18194 / 383)</name>
    <dbReference type="NCBI Taxonomy" id="482957"/>
    <lineage>
        <taxon>Bacteria</taxon>
        <taxon>Pseudomonadati</taxon>
        <taxon>Pseudomonadota</taxon>
        <taxon>Betaproteobacteria</taxon>
        <taxon>Burkholderiales</taxon>
        <taxon>Burkholderiaceae</taxon>
        <taxon>Burkholderia</taxon>
        <taxon>Burkholderia cepacia complex</taxon>
    </lineage>
</organism>
<feature type="domain" description="DNA-binding protein H-NS-like C-terminal" evidence="2">
    <location>
        <begin position="81"/>
        <end position="112"/>
    </location>
</feature>
<feature type="coiled-coil region" evidence="1">
    <location>
        <begin position="5"/>
        <end position="35"/>
    </location>
</feature>
<dbReference type="EMBL" id="CABVQN010000012">
    <property type="protein sequence ID" value="VWD05166.1"/>
    <property type="molecule type" value="Genomic_DNA"/>
</dbReference>
<evidence type="ECO:0000313" key="3">
    <source>
        <dbReference type="EMBL" id="VWD05166.1"/>
    </source>
</evidence>
<protein>
    <submittedName>
        <fullName evidence="3">H-NS-like protein</fullName>
    </submittedName>
</protein>
<dbReference type="Pfam" id="PF00816">
    <property type="entry name" value="Histone_HNS"/>
    <property type="match status" value="1"/>
</dbReference>
<keyword evidence="1" id="KW-0175">Coiled coil</keyword>
<dbReference type="InterPro" id="IPR027444">
    <property type="entry name" value="H-NS_C_dom"/>
</dbReference>
<proteinExistence type="predicted"/>
<dbReference type="GO" id="GO:0003677">
    <property type="term" value="F:DNA binding"/>
    <property type="evidence" value="ECO:0007669"/>
    <property type="project" value="InterPro"/>
</dbReference>
<reference evidence="3 4" key="1">
    <citation type="submission" date="2019-09" db="EMBL/GenBank/DDBJ databases">
        <authorList>
            <person name="Depoorter E."/>
        </authorList>
    </citation>
    <scope>NUCLEOTIDE SEQUENCE [LARGE SCALE GENOMIC DNA]</scope>
    <source>
        <strain evidence="3">R-39750</strain>
    </source>
</reference>
<evidence type="ECO:0000256" key="1">
    <source>
        <dbReference type="SAM" id="Coils"/>
    </source>
</evidence>
<accession>A0A6P2X9R3</accession>
<evidence type="ECO:0000313" key="4">
    <source>
        <dbReference type="Proteomes" id="UP000494110"/>
    </source>
</evidence>
<name>A0A6P2X9R3_BURL3</name>
<evidence type="ECO:0000259" key="2">
    <source>
        <dbReference type="Pfam" id="PF00816"/>
    </source>
</evidence>
<gene>
    <name evidence="3" type="ORF">BLA39750_02834</name>
</gene>
<dbReference type="Proteomes" id="UP000494110">
    <property type="component" value="Unassembled WGS sequence"/>
</dbReference>
<dbReference type="AlphaFoldDB" id="A0A6P2X9R3"/>
<sequence>MKRMRVDAANEMKTYQELLENLDRLKREIDAAREYEAARLAERIAALLAESGVDRRRLLDALQAEPRMPEPTTRTRVPVKPKYWDPVTGATWAGRGKTPRWLIGKDWAEYRIPDDASNRD</sequence>
<dbReference type="SUPFAM" id="SSF81273">
    <property type="entry name" value="H-NS histone-like proteins"/>
    <property type="match status" value="1"/>
</dbReference>